<dbReference type="SUPFAM" id="SSF54001">
    <property type="entry name" value="Cysteine proteinases"/>
    <property type="match status" value="1"/>
</dbReference>
<feature type="domain" description="Ubiquitin-like protease family profile" evidence="5">
    <location>
        <begin position="37"/>
        <end position="204"/>
    </location>
</feature>
<evidence type="ECO:0000313" key="7">
    <source>
        <dbReference type="Proteomes" id="UP001530377"/>
    </source>
</evidence>
<dbReference type="GO" id="GO:0008234">
    <property type="term" value="F:cysteine-type peptidase activity"/>
    <property type="evidence" value="ECO:0007669"/>
    <property type="project" value="UniProtKB-KW"/>
</dbReference>
<sequence>MKLLGPLSAKELSVVDGAMMGSDSDILVRFIISRGEDSVQHGSMRTLLPGAWLNDEIINYFLKKCLAGATRSSVKRSLGKKPSHFFNSYFMQTLFDQKNDNLNLRGIYNYNHVRIWSRKVIIPSNIFKLKYIFCPINHDNVHCTLAVVFMEANKIQYYDLLGGTDLVKMQGLLEYVKDEYKAKHDREDMDATEWELVSCKRDTP</sequence>
<organism evidence="6 7">
    <name type="scientific">Cyclostephanos tholiformis</name>
    <dbReference type="NCBI Taxonomy" id="382380"/>
    <lineage>
        <taxon>Eukaryota</taxon>
        <taxon>Sar</taxon>
        <taxon>Stramenopiles</taxon>
        <taxon>Ochrophyta</taxon>
        <taxon>Bacillariophyta</taxon>
        <taxon>Coscinodiscophyceae</taxon>
        <taxon>Thalassiosirophycidae</taxon>
        <taxon>Stephanodiscales</taxon>
        <taxon>Stephanodiscaceae</taxon>
        <taxon>Cyclostephanos</taxon>
    </lineage>
</organism>
<accession>A0ABD3R1E9</accession>
<name>A0ABD3R1E9_9STRA</name>
<evidence type="ECO:0000256" key="4">
    <source>
        <dbReference type="ARBA" id="ARBA00022807"/>
    </source>
</evidence>
<gene>
    <name evidence="6" type="ORF">ACHAXA_007877</name>
</gene>
<evidence type="ECO:0000313" key="6">
    <source>
        <dbReference type="EMBL" id="KAL3806389.1"/>
    </source>
</evidence>
<dbReference type="PANTHER" id="PTHR12606">
    <property type="entry name" value="SENTRIN/SUMO-SPECIFIC PROTEASE"/>
    <property type="match status" value="1"/>
</dbReference>
<dbReference type="PROSITE" id="PS50600">
    <property type="entry name" value="ULP_PROTEASE"/>
    <property type="match status" value="1"/>
</dbReference>
<dbReference type="InterPro" id="IPR038765">
    <property type="entry name" value="Papain-like_cys_pep_sf"/>
</dbReference>
<keyword evidence="7" id="KW-1185">Reference proteome</keyword>
<reference evidence="6 7" key="1">
    <citation type="submission" date="2024-10" db="EMBL/GenBank/DDBJ databases">
        <title>Updated reference genomes for cyclostephanoid diatoms.</title>
        <authorList>
            <person name="Roberts W.R."/>
            <person name="Alverson A.J."/>
        </authorList>
    </citation>
    <scope>NUCLEOTIDE SEQUENCE [LARGE SCALE GENOMIC DNA]</scope>
    <source>
        <strain evidence="6 7">AJA228-03</strain>
    </source>
</reference>
<dbReference type="InterPro" id="IPR003653">
    <property type="entry name" value="Peptidase_C48_C"/>
</dbReference>
<comment type="similarity">
    <text evidence="1">Belongs to the peptidase C48 family.</text>
</comment>
<dbReference type="Gene3D" id="3.40.395.10">
    <property type="entry name" value="Adenoviral Proteinase, Chain A"/>
    <property type="match status" value="1"/>
</dbReference>
<keyword evidence="3" id="KW-0378">Hydrolase</keyword>
<evidence type="ECO:0000256" key="3">
    <source>
        <dbReference type="ARBA" id="ARBA00022801"/>
    </source>
</evidence>
<dbReference type="Proteomes" id="UP001530377">
    <property type="component" value="Unassembled WGS sequence"/>
</dbReference>
<dbReference type="Pfam" id="PF02902">
    <property type="entry name" value="Peptidase_C48"/>
    <property type="match status" value="1"/>
</dbReference>
<dbReference type="GO" id="GO:0006508">
    <property type="term" value="P:proteolysis"/>
    <property type="evidence" value="ECO:0007669"/>
    <property type="project" value="UniProtKB-KW"/>
</dbReference>
<evidence type="ECO:0000256" key="1">
    <source>
        <dbReference type="ARBA" id="ARBA00005234"/>
    </source>
</evidence>
<evidence type="ECO:0000259" key="5">
    <source>
        <dbReference type="PROSITE" id="PS50600"/>
    </source>
</evidence>
<keyword evidence="2" id="KW-0645">Protease</keyword>
<comment type="caution">
    <text evidence="6">The sequence shown here is derived from an EMBL/GenBank/DDBJ whole genome shotgun (WGS) entry which is preliminary data.</text>
</comment>
<evidence type="ECO:0000256" key="2">
    <source>
        <dbReference type="ARBA" id="ARBA00022670"/>
    </source>
</evidence>
<protein>
    <recommendedName>
        <fullName evidence="5">Ubiquitin-like protease family profile domain-containing protein</fullName>
    </recommendedName>
</protein>
<keyword evidence="4" id="KW-0788">Thiol protease</keyword>
<dbReference type="AlphaFoldDB" id="A0ABD3R1E9"/>
<dbReference type="EMBL" id="JALLPB020000819">
    <property type="protein sequence ID" value="KAL3806389.1"/>
    <property type="molecule type" value="Genomic_DNA"/>
</dbReference>
<dbReference type="PANTHER" id="PTHR12606:SF1">
    <property type="entry name" value="UBIQUITIN-LIKE-SPECIFIC PROTEASE 1A"/>
    <property type="match status" value="1"/>
</dbReference>
<proteinExistence type="inferred from homology"/>